<evidence type="ECO:0000313" key="4">
    <source>
        <dbReference type="Proteomes" id="UP000282460"/>
    </source>
</evidence>
<reference evidence="3 4" key="1">
    <citation type="submission" date="2018-10" db="EMBL/GenBank/DDBJ databases">
        <authorList>
            <person name="Li J."/>
        </authorList>
    </citation>
    <scope>NUCLEOTIDE SEQUENCE [LARGE SCALE GENOMIC DNA]</scope>
    <source>
        <strain evidence="3 4">ZD1-4</strain>
    </source>
</reference>
<accession>A0A3L7J4G9</accession>
<name>A0A3L7J4G9_9MICO</name>
<comment type="caution">
    <text evidence="3">The sequence shown here is derived from an EMBL/GenBank/DDBJ whole genome shotgun (WGS) entry which is preliminary data.</text>
</comment>
<dbReference type="InterPro" id="IPR003870">
    <property type="entry name" value="DUF222"/>
</dbReference>
<proteinExistence type="predicted"/>
<feature type="compositionally biased region" description="Acidic residues" evidence="1">
    <location>
        <begin position="33"/>
        <end position="45"/>
    </location>
</feature>
<protein>
    <submittedName>
        <fullName evidence="3">DUF222 domain-containing protein</fullName>
    </submittedName>
</protein>
<dbReference type="Proteomes" id="UP000282460">
    <property type="component" value="Unassembled WGS sequence"/>
</dbReference>
<keyword evidence="4" id="KW-1185">Reference proteome</keyword>
<organism evidence="3 4">
    <name type="scientific">Mycetocola zhadangensis</name>
    <dbReference type="NCBI Taxonomy" id="1164595"/>
    <lineage>
        <taxon>Bacteria</taxon>
        <taxon>Bacillati</taxon>
        <taxon>Actinomycetota</taxon>
        <taxon>Actinomycetes</taxon>
        <taxon>Micrococcales</taxon>
        <taxon>Microbacteriaceae</taxon>
        <taxon>Mycetocola</taxon>
    </lineage>
</organism>
<evidence type="ECO:0000256" key="1">
    <source>
        <dbReference type="SAM" id="MobiDB-lite"/>
    </source>
</evidence>
<feature type="region of interest" description="Disordered" evidence="1">
    <location>
        <begin position="1"/>
        <end position="70"/>
    </location>
</feature>
<dbReference type="Pfam" id="PF02720">
    <property type="entry name" value="DUF222"/>
    <property type="match status" value="1"/>
</dbReference>
<gene>
    <name evidence="3" type="ORF">D9V28_00945</name>
</gene>
<dbReference type="RefSeq" id="WP_121657858.1">
    <property type="nucleotide sequence ID" value="NZ_RCWJ01000001.1"/>
</dbReference>
<dbReference type="EMBL" id="RCWJ01000001">
    <property type="protein sequence ID" value="RLQ85493.1"/>
    <property type="molecule type" value="Genomic_DNA"/>
</dbReference>
<sequence length="358" mass="38334">MDEEDHNAEPPPSGGSPDEATDHPVQPAGSADADADADAENEAEAEGSAGADADHEDEAEGSAGAGVDVGDEEPIEAEPTQMALNADAQSAIVDGVVALAALISHAQASMAQLIDQAREWNELTAHSVVIPGEPRSEFEVQQLAFRSFVSEIACALRIPESTARALINDSEMLIHELGGTFQALADGEISYRHAQLMIDQALTLGPESRSDFEDAVLESAKTLTPSKFSNKARKLRERLHPESISVRRTEAFERRRIEFQPDLDGMAWVSLYQPAETAMAFYNAVRQQAMRLQRKDEPRTLTQLSLDVAVDAMLEGVQASTSLGSVAPLECGCPGEQPESGGVSGRVGRAPFRFGAKE</sequence>
<dbReference type="OrthoDB" id="4955052at2"/>
<evidence type="ECO:0000259" key="2">
    <source>
        <dbReference type="Pfam" id="PF02720"/>
    </source>
</evidence>
<evidence type="ECO:0000313" key="3">
    <source>
        <dbReference type="EMBL" id="RLQ85493.1"/>
    </source>
</evidence>
<feature type="domain" description="DUF222" evidence="2">
    <location>
        <begin position="141"/>
        <end position="322"/>
    </location>
</feature>
<dbReference type="AlphaFoldDB" id="A0A3L7J4G9"/>